<dbReference type="Proteomes" id="UP001174694">
    <property type="component" value="Unassembled WGS sequence"/>
</dbReference>
<evidence type="ECO:0000256" key="3">
    <source>
        <dbReference type="ARBA" id="ARBA00022989"/>
    </source>
</evidence>
<feature type="transmembrane region" description="Helical" evidence="6">
    <location>
        <begin position="260"/>
        <end position="278"/>
    </location>
</feature>
<proteinExistence type="predicted"/>
<evidence type="ECO:0008006" key="9">
    <source>
        <dbReference type="Google" id="ProtNLM"/>
    </source>
</evidence>
<keyword evidence="2 6" id="KW-0812">Transmembrane</keyword>
<evidence type="ECO:0000256" key="1">
    <source>
        <dbReference type="ARBA" id="ARBA00004141"/>
    </source>
</evidence>
<feature type="compositionally biased region" description="Low complexity" evidence="5">
    <location>
        <begin position="338"/>
        <end position="351"/>
    </location>
</feature>
<keyword evidence="8" id="KW-1185">Reference proteome</keyword>
<evidence type="ECO:0000256" key="4">
    <source>
        <dbReference type="ARBA" id="ARBA00023136"/>
    </source>
</evidence>
<feature type="transmembrane region" description="Helical" evidence="6">
    <location>
        <begin position="131"/>
        <end position="152"/>
    </location>
</feature>
<comment type="subcellular location">
    <subcellularLocation>
        <location evidence="1">Membrane</location>
        <topology evidence="1">Multi-pass membrane protein</topology>
    </subcellularLocation>
</comment>
<gene>
    <name evidence="7" type="ORF">NKR23_g83</name>
</gene>
<dbReference type="AlphaFoldDB" id="A0AA38S215"/>
<reference evidence="7" key="1">
    <citation type="submission" date="2022-07" db="EMBL/GenBank/DDBJ databases">
        <title>Fungi with potential for degradation of polypropylene.</title>
        <authorList>
            <person name="Gostincar C."/>
        </authorList>
    </citation>
    <scope>NUCLEOTIDE SEQUENCE</scope>
    <source>
        <strain evidence="7">EXF-13308</strain>
    </source>
</reference>
<feature type="region of interest" description="Disordered" evidence="5">
    <location>
        <begin position="284"/>
        <end position="317"/>
    </location>
</feature>
<dbReference type="Pfam" id="PF04479">
    <property type="entry name" value="RTA1"/>
    <property type="match status" value="1"/>
</dbReference>
<feature type="transmembrane region" description="Helical" evidence="6">
    <location>
        <begin position="53"/>
        <end position="71"/>
    </location>
</feature>
<protein>
    <recommendedName>
        <fullName evidence="9">Sphingoid long-chain base transporter RSB1</fullName>
    </recommendedName>
</protein>
<feature type="transmembrane region" description="Helical" evidence="6">
    <location>
        <begin position="172"/>
        <end position="194"/>
    </location>
</feature>
<comment type="caution">
    <text evidence="7">The sequence shown here is derived from an EMBL/GenBank/DDBJ whole genome shotgun (WGS) entry which is preliminary data.</text>
</comment>
<feature type="transmembrane region" description="Helical" evidence="6">
    <location>
        <begin position="220"/>
        <end position="248"/>
    </location>
</feature>
<keyword evidence="3 6" id="KW-1133">Transmembrane helix</keyword>
<dbReference type="GO" id="GO:0000324">
    <property type="term" value="C:fungal-type vacuole"/>
    <property type="evidence" value="ECO:0007669"/>
    <property type="project" value="TreeGrafter"/>
</dbReference>
<feature type="transmembrane region" description="Helical" evidence="6">
    <location>
        <begin position="26"/>
        <end position="46"/>
    </location>
</feature>
<dbReference type="PANTHER" id="PTHR31465">
    <property type="entry name" value="PROTEIN RTA1-RELATED"/>
    <property type="match status" value="1"/>
</dbReference>
<name>A0AA38S215_9PEZI</name>
<feature type="transmembrane region" description="Helical" evidence="6">
    <location>
        <begin position="91"/>
        <end position="110"/>
    </location>
</feature>
<evidence type="ECO:0000313" key="8">
    <source>
        <dbReference type="Proteomes" id="UP001174694"/>
    </source>
</evidence>
<evidence type="ECO:0000256" key="6">
    <source>
        <dbReference type="SAM" id="Phobius"/>
    </source>
</evidence>
<feature type="compositionally biased region" description="Basic and acidic residues" evidence="5">
    <location>
        <begin position="296"/>
        <end position="317"/>
    </location>
</feature>
<dbReference type="GO" id="GO:0005886">
    <property type="term" value="C:plasma membrane"/>
    <property type="evidence" value="ECO:0007669"/>
    <property type="project" value="TreeGrafter"/>
</dbReference>
<evidence type="ECO:0000256" key="5">
    <source>
        <dbReference type="SAM" id="MobiDB-lite"/>
    </source>
</evidence>
<dbReference type="InterPro" id="IPR007568">
    <property type="entry name" value="RTA1"/>
</dbReference>
<evidence type="ECO:0000313" key="7">
    <source>
        <dbReference type="EMBL" id="KAJ9157372.1"/>
    </source>
</evidence>
<evidence type="ECO:0000256" key="2">
    <source>
        <dbReference type="ARBA" id="ARBA00022692"/>
    </source>
</evidence>
<sequence>MSPDLEACTFETCSVSDSPYGYRPSLIANACFLAAISLCLIACLGITTIRRRCLGISFLLATCCSLELVAYSQRVMGWRDPWDVTYYDIGLIFSTVSPVFLTSAIHLSAAKLTTALGAEHALLPSFLHARLLIPLDVVAFAAQALGLAITLADSTPHAGLGPLAASGRWSAAAGLALQAAGVAVCLAHLAVLLARAASAARRHGYTTFHRGRGYVPLGRGVRLAAVGVPTAAALALARCAYGAVVFVGGLRGGLARDQELFIGLEGVAVTAALGLAVASHPGLWPRSAGNDGDGDAAEKGRGKRLRDGPENRLSREVEETLDEVSSLILRHSRLLEASSSDGSSEASDRTSLMSGRGFRGVPSEVSDRTSLVSDTRSEVDIGIAR</sequence>
<keyword evidence="4 6" id="KW-0472">Membrane</keyword>
<feature type="region of interest" description="Disordered" evidence="5">
    <location>
        <begin position="338"/>
        <end position="385"/>
    </location>
</feature>
<organism evidence="7 8">
    <name type="scientific">Pleurostoma richardsiae</name>
    <dbReference type="NCBI Taxonomy" id="41990"/>
    <lineage>
        <taxon>Eukaryota</taxon>
        <taxon>Fungi</taxon>
        <taxon>Dikarya</taxon>
        <taxon>Ascomycota</taxon>
        <taxon>Pezizomycotina</taxon>
        <taxon>Sordariomycetes</taxon>
        <taxon>Sordariomycetidae</taxon>
        <taxon>Calosphaeriales</taxon>
        <taxon>Pleurostomataceae</taxon>
        <taxon>Pleurostoma</taxon>
    </lineage>
</organism>
<dbReference type="EMBL" id="JANBVO010000001">
    <property type="protein sequence ID" value="KAJ9157372.1"/>
    <property type="molecule type" value="Genomic_DNA"/>
</dbReference>
<accession>A0AA38S215</accession>
<dbReference type="PANTHER" id="PTHR31465:SF9">
    <property type="entry name" value="SPHINGOID LONG-CHAIN BASE TRANSPORTER RSB1"/>
    <property type="match status" value="1"/>
</dbReference>